<comment type="caution">
    <text evidence="11">The sequence shown here is derived from an EMBL/GenBank/DDBJ whole genome shotgun (WGS) entry which is preliminary data.</text>
</comment>
<keyword evidence="8 10" id="KW-0594">Phospholipid biosynthesis</keyword>
<keyword evidence="5 10" id="KW-1133">Transmembrane helix</keyword>
<dbReference type="EC" id="2.3.1.275" evidence="10"/>
<dbReference type="HAMAP" id="MF_01043">
    <property type="entry name" value="PlsY"/>
    <property type="match status" value="1"/>
</dbReference>
<evidence type="ECO:0000256" key="8">
    <source>
        <dbReference type="ARBA" id="ARBA00023209"/>
    </source>
</evidence>
<evidence type="ECO:0000256" key="2">
    <source>
        <dbReference type="ARBA" id="ARBA00022516"/>
    </source>
</evidence>
<feature type="transmembrane region" description="Helical" evidence="10">
    <location>
        <begin position="6"/>
        <end position="27"/>
    </location>
</feature>
<comment type="subcellular location">
    <subcellularLocation>
        <location evidence="10">Cell membrane</location>
        <topology evidence="10">Multi-pass membrane protein</topology>
    </subcellularLocation>
</comment>
<feature type="transmembrane region" description="Helical" evidence="10">
    <location>
        <begin position="111"/>
        <end position="142"/>
    </location>
</feature>
<keyword evidence="6 10" id="KW-0443">Lipid metabolism</keyword>
<dbReference type="Proteomes" id="UP000230767">
    <property type="component" value="Unassembled WGS sequence"/>
</dbReference>
<dbReference type="InterPro" id="IPR003811">
    <property type="entry name" value="G3P_acylTferase_PlsY"/>
</dbReference>
<comment type="catalytic activity">
    <reaction evidence="10">
        <text>an acyl phosphate + sn-glycerol 3-phosphate = a 1-acyl-sn-glycero-3-phosphate + phosphate</text>
        <dbReference type="Rhea" id="RHEA:34075"/>
        <dbReference type="ChEBI" id="CHEBI:43474"/>
        <dbReference type="ChEBI" id="CHEBI:57597"/>
        <dbReference type="ChEBI" id="CHEBI:57970"/>
        <dbReference type="ChEBI" id="CHEBI:59918"/>
        <dbReference type="EC" id="2.3.1.275"/>
    </reaction>
</comment>
<evidence type="ECO:0000256" key="3">
    <source>
        <dbReference type="ARBA" id="ARBA00022679"/>
    </source>
</evidence>
<keyword evidence="7 10" id="KW-0472">Membrane</keyword>
<keyword evidence="4 10" id="KW-0812">Transmembrane</keyword>
<dbReference type="SMART" id="SM01207">
    <property type="entry name" value="G3P_acyltransf"/>
    <property type="match status" value="1"/>
</dbReference>
<evidence type="ECO:0000313" key="12">
    <source>
        <dbReference type="Proteomes" id="UP000230767"/>
    </source>
</evidence>
<dbReference type="AlphaFoldDB" id="A0A2M7R7F7"/>
<dbReference type="GO" id="GO:0043772">
    <property type="term" value="F:acyl-phosphate glycerol-3-phosphate acyltransferase activity"/>
    <property type="evidence" value="ECO:0007669"/>
    <property type="project" value="UniProtKB-UniRule"/>
</dbReference>
<dbReference type="EMBL" id="PFLW01000021">
    <property type="protein sequence ID" value="PIY89516.1"/>
    <property type="molecule type" value="Genomic_DNA"/>
</dbReference>
<feature type="transmembrane region" description="Helical" evidence="10">
    <location>
        <begin position="162"/>
        <end position="191"/>
    </location>
</feature>
<keyword evidence="2 10" id="KW-0444">Lipid biosynthesis</keyword>
<comment type="pathway">
    <text evidence="10">Lipid metabolism; phospholipid metabolism.</text>
</comment>
<evidence type="ECO:0000256" key="5">
    <source>
        <dbReference type="ARBA" id="ARBA00022989"/>
    </source>
</evidence>
<dbReference type="UniPathway" id="UPA00085"/>
<gene>
    <name evidence="10" type="primary">plsY</name>
    <name evidence="11" type="ORF">COY73_00730</name>
</gene>
<comment type="similarity">
    <text evidence="10">Belongs to the PlsY family.</text>
</comment>
<evidence type="ECO:0000256" key="10">
    <source>
        <dbReference type="HAMAP-Rule" id="MF_01043"/>
    </source>
</evidence>
<evidence type="ECO:0000256" key="4">
    <source>
        <dbReference type="ARBA" id="ARBA00022692"/>
    </source>
</evidence>
<sequence length="208" mass="23637">MEEIGWFILILLFSYFCGSFSIGFLIAEKKGIDIQKVGSKATGATNVSRALGFKWGFLTFVLDIIKGGLPVFFATLVLDANWMIFCAAILTILGHIFPYQLSFKGGKGVSCLIGILLVLNLKVTLFWGLTWFLIFLILLFVIRASKASFSEKMAANNLLTIWYLPVFFWFGFHSLDWVLFSVILIGIIYFAHRENIKRIIKTRVRRIS</sequence>
<organism evidence="11 12">
    <name type="scientific">Candidatus Nealsonbacteria bacterium CG_4_10_14_0_8_um_filter_37_14</name>
    <dbReference type="NCBI Taxonomy" id="1974684"/>
    <lineage>
        <taxon>Bacteria</taxon>
        <taxon>Candidatus Nealsoniibacteriota</taxon>
    </lineage>
</organism>
<dbReference type="PANTHER" id="PTHR30309:SF0">
    <property type="entry name" value="GLYCEROL-3-PHOSPHATE ACYLTRANSFERASE-RELATED"/>
    <property type="match status" value="1"/>
</dbReference>
<accession>A0A2M7R7F7</accession>
<dbReference type="GO" id="GO:0008654">
    <property type="term" value="P:phospholipid biosynthetic process"/>
    <property type="evidence" value="ECO:0007669"/>
    <property type="project" value="UniProtKB-UniRule"/>
</dbReference>
<dbReference type="GO" id="GO:0005886">
    <property type="term" value="C:plasma membrane"/>
    <property type="evidence" value="ECO:0007669"/>
    <property type="project" value="UniProtKB-SubCell"/>
</dbReference>
<keyword evidence="9 10" id="KW-1208">Phospholipid metabolism</keyword>
<keyword evidence="1 10" id="KW-1003">Cell membrane</keyword>
<evidence type="ECO:0000256" key="9">
    <source>
        <dbReference type="ARBA" id="ARBA00023264"/>
    </source>
</evidence>
<protein>
    <recommendedName>
        <fullName evidence="10">Glycerol-3-phosphate acyltransferase</fullName>
    </recommendedName>
    <alternativeName>
        <fullName evidence="10">Acyl-PO4 G3P acyltransferase</fullName>
    </alternativeName>
    <alternativeName>
        <fullName evidence="10">Acyl-phosphate--glycerol-3-phosphate acyltransferase</fullName>
    </alternativeName>
    <alternativeName>
        <fullName evidence="10">G3P acyltransferase</fullName>
        <shortName evidence="10">GPAT</shortName>
        <ecNumber evidence="10">2.3.1.275</ecNumber>
    </alternativeName>
    <alternativeName>
        <fullName evidence="10">Lysophosphatidic acid synthase</fullName>
        <shortName evidence="10">LPA synthase</shortName>
    </alternativeName>
</protein>
<evidence type="ECO:0000313" key="11">
    <source>
        <dbReference type="EMBL" id="PIY89516.1"/>
    </source>
</evidence>
<dbReference type="Pfam" id="PF02660">
    <property type="entry name" value="G3P_acyltransf"/>
    <property type="match status" value="1"/>
</dbReference>
<feature type="transmembrane region" description="Helical" evidence="10">
    <location>
        <begin position="55"/>
        <end position="76"/>
    </location>
</feature>
<keyword evidence="3 10" id="KW-0808">Transferase</keyword>
<proteinExistence type="inferred from homology"/>
<feature type="transmembrane region" description="Helical" evidence="10">
    <location>
        <begin position="82"/>
        <end position="99"/>
    </location>
</feature>
<evidence type="ECO:0000256" key="1">
    <source>
        <dbReference type="ARBA" id="ARBA00022475"/>
    </source>
</evidence>
<reference evidence="12" key="1">
    <citation type="submission" date="2017-09" db="EMBL/GenBank/DDBJ databases">
        <title>Depth-based differentiation of microbial function through sediment-hosted aquifers and enrichment of novel symbionts in the deep terrestrial subsurface.</title>
        <authorList>
            <person name="Probst A.J."/>
            <person name="Ladd B."/>
            <person name="Jarett J.K."/>
            <person name="Geller-Mcgrath D.E."/>
            <person name="Sieber C.M.K."/>
            <person name="Emerson J.B."/>
            <person name="Anantharaman K."/>
            <person name="Thomas B.C."/>
            <person name="Malmstrom R."/>
            <person name="Stieglmeier M."/>
            <person name="Klingl A."/>
            <person name="Woyke T."/>
            <person name="Ryan C.M."/>
            <person name="Banfield J.F."/>
        </authorList>
    </citation>
    <scope>NUCLEOTIDE SEQUENCE [LARGE SCALE GENOMIC DNA]</scope>
</reference>
<name>A0A2M7R7F7_9BACT</name>
<comment type="subunit">
    <text evidence="10">Probably interacts with PlsX.</text>
</comment>
<comment type="function">
    <text evidence="10">Catalyzes the transfer of an acyl group from acyl-phosphate (acyl-PO(4)) to glycerol-3-phosphate (G3P) to form lysophosphatidic acid (LPA). This enzyme utilizes acyl-phosphate as fatty acyl donor, but not acyl-CoA or acyl-ACP.</text>
</comment>
<evidence type="ECO:0000256" key="7">
    <source>
        <dbReference type="ARBA" id="ARBA00023136"/>
    </source>
</evidence>
<dbReference type="PANTHER" id="PTHR30309">
    <property type="entry name" value="INNER MEMBRANE PROTEIN YGIH"/>
    <property type="match status" value="1"/>
</dbReference>
<evidence type="ECO:0000256" key="6">
    <source>
        <dbReference type="ARBA" id="ARBA00023098"/>
    </source>
</evidence>